<dbReference type="GO" id="GO:0004416">
    <property type="term" value="F:hydroxyacylglutathione hydrolase activity"/>
    <property type="evidence" value="ECO:0007669"/>
    <property type="project" value="UniProtKB-EC"/>
</dbReference>
<evidence type="ECO:0000256" key="3">
    <source>
        <dbReference type="ARBA" id="ARBA00006759"/>
    </source>
</evidence>
<dbReference type="Proteomes" id="UP001244623">
    <property type="component" value="Unassembled WGS sequence"/>
</dbReference>
<feature type="binding site" evidence="7">
    <location>
        <position position="59"/>
    </location>
    <ligand>
        <name>Zn(2+)</name>
        <dbReference type="ChEBI" id="CHEBI:29105"/>
        <label>2</label>
    </ligand>
</feature>
<dbReference type="Pfam" id="PF16123">
    <property type="entry name" value="HAGH_C"/>
    <property type="match status" value="1"/>
</dbReference>
<comment type="function">
    <text evidence="7">Thiolesterase that catalyzes the hydrolysis of S-D-lactoyl-glutathione to form glutathione and D-lactic acid.</text>
</comment>
<dbReference type="EC" id="3.1.2.6" evidence="7"/>
<dbReference type="InterPro" id="IPR032282">
    <property type="entry name" value="HAGH_C"/>
</dbReference>
<accession>A0ABT9TIA9</accession>
<feature type="domain" description="Metallo-beta-lactamase" evidence="8">
    <location>
        <begin position="12"/>
        <end position="166"/>
    </location>
</feature>
<feature type="binding site" evidence="7">
    <location>
        <position position="128"/>
    </location>
    <ligand>
        <name>Zn(2+)</name>
        <dbReference type="ChEBI" id="CHEBI:29105"/>
        <label>1</label>
    </ligand>
</feature>
<dbReference type="PANTHER" id="PTHR43705">
    <property type="entry name" value="HYDROXYACYLGLUTATHIONE HYDROLASE"/>
    <property type="match status" value="1"/>
</dbReference>
<keyword evidence="4 7" id="KW-0479">Metal-binding</keyword>
<comment type="cofactor">
    <cofactor evidence="7">
        <name>Zn(2+)</name>
        <dbReference type="ChEBI" id="CHEBI:29105"/>
    </cofactor>
    <text evidence="7">Binds 2 Zn(2+) ions per subunit.</text>
</comment>
<keyword evidence="5 7" id="KW-0378">Hydrolase</keyword>
<evidence type="ECO:0000256" key="5">
    <source>
        <dbReference type="ARBA" id="ARBA00022801"/>
    </source>
</evidence>
<feature type="binding site" evidence="7">
    <location>
        <position position="128"/>
    </location>
    <ligand>
        <name>Zn(2+)</name>
        <dbReference type="ChEBI" id="CHEBI:29105"/>
        <label>2</label>
    </ligand>
</feature>
<feature type="binding site" evidence="7">
    <location>
        <position position="54"/>
    </location>
    <ligand>
        <name>Zn(2+)</name>
        <dbReference type="ChEBI" id="CHEBI:29105"/>
        <label>1</label>
    </ligand>
</feature>
<dbReference type="InterPro" id="IPR050110">
    <property type="entry name" value="Glyoxalase_II_hydrolase"/>
</dbReference>
<evidence type="ECO:0000256" key="1">
    <source>
        <dbReference type="ARBA" id="ARBA00001623"/>
    </source>
</evidence>
<name>A0ABT9TIA9_9GAMM</name>
<feature type="binding site" evidence="7">
    <location>
        <position position="166"/>
    </location>
    <ligand>
        <name>Zn(2+)</name>
        <dbReference type="ChEBI" id="CHEBI:29105"/>
        <label>2</label>
    </ligand>
</feature>
<evidence type="ECO:0000313" key="9">
    <source>
        <dbReference type="EMBL" id="MDQ0022098.1"/>
    </source>
</evidence>
<dbReference type="CDD" id="cd07723">
    <property type="entry name" value="hydroxyacylglutathione_hydrolase_MBL-fold"/>
    <property type="match status" value="1"/>
</dbReference>
<dbReference type="InterPro" id="IPR001279">
    <property type="entry name" value="Metallo-B-lactamas"/>
</dbReference>
<feature type="binding site" evidence="7">
    <location>
        <position position="58"/>
    </location>
    <ligand>
        <name>Zn(2+)</name>
        <dbReference type="ChEBI" id="CHEBI:29105"/>
        <label>2</label>
    </ligand>
</feature>
<evidence type="ECO:0000256" key="7">
    <source>
        <dbReference type="HAMAP-Rule" id="MF_01374"/>
    </source>
</evidence>
<keyword evidence="6 7" id="KW-0862">Zinc</keyword>
<protein>
    <recommendedName>
        <fullName evidence="7">Hydroxyacylglutathione hydrolase</fullName>
        <ecNumber evidence="7">3.1.2.6</ecNumber>
    </recommendedName>
    <alternativeName>
        <fullName evidence="7">Glyoxalase II</fullName>
        <shortName evidence="7">Glx II</shortName>
    </alternativeName>
</protein>
<dbReference type="InterPro" id="IPR035680">
    <property type="entry name" value="Clx_II_MBL"/>
</dbReference>
<dbReference type="InterPro" id="IPR017782">
    <property type="entry name" value="Hydroxyacylglutathione_Hdrlase"/>
</dbReference>
<dbReference type="EMBL" id="JAUSSJ010000012">
    <property type="protein sequence ID" value="MDQ0022098.1"/>
    <property type="molecule type" value="Genomic_DNA"/>
</dbReference>
<proteinExistence type="inferred from homology"/>
<evidence type="ECO:0000259" key="8">
    <source>
        <dbReference type="SMART" id="SM00849"/>
    </source>
</evidence>
<dbReference type="PANTHER" id="PTHR43705:SF1">
    <property type="entry name" value="HYDROXYACYLGLUTATHIONE HYDROLASE GLOB"/>
    <property type="match status" value="1"/>
</dbReference>
<comment type="pathway">
    <text evidence="2 7">Secondary metabolite metabolism; methylglyoxal degradation; (R)-lactate from methylglyoxal: step 2/2.</text>
</comment>
<dbReference type="NCBIfam" id="TIGR03413">
    <property type="entry name" value="GSH_gloB"/>
    <property type="match status" value="1"/>
</dbReference>
<reference evidence="9 10" key="1">
    <citation type="submission" date="2023-07" db="EMBL/GenBank/DDBJ databases">
        <title>Sorghum-associated microbial communities from plants grown in Nebraska, USA.</title>
        <authorList>
            <person name="Schachtman D."/>
        </authorList>
    </citation>
    <scope>NUCLEOTIDE SEQUENCE [LARGE SCALE GENOMIC DNA]</scope>
    <source>
        <strain evidence="9 10">CC49</strain>
    </source>
</reference>
<dbReference type="InterPro" id="IPR036866">
    <property type="entry name" value="RibonucZ/Hydroxyglut_hydro"/>
</dbReference>
<keyword evidence="10" id="KW-1185">Reference proteome</keyword>
<gene>
    <name evidence="7" type="primary">gloB</name>
    <name evidence="9" type="ORF">J2X94_004285</name>
</gene>
<comment type="similarity">
    <text evidence="3 7">Belongs to the metallo-beta-lactamase superfamily. Glyoxalase II family.</text>
</comment>
<comment type="subunit">
    <text evidence="7">Monomer.</text>
</comment>
<evidence type="ECO:0000313" key="10">
    <source>
        <dbReference type="Proteomes" id="UP001244623"/>
    </source>
</evidence>
<dbReference type="Pfam" id="PF00753">
    <property type="entry name" value="Lactamase_B"/>
    <property type="match status" value="1"/>
</dbReference>
<feature type="binding site" evidence="7">
    <location>
        <position position="56"/>
    </location>
    <ligand>
        <name>Zn(2+)</name>
        <dbReference type="ChEBI" id="CHEBI:29105"/>
        <label>1</label>
    </ligand>
</feature>
<dbReference type="Gene3D" id="3.60.15.10">
    <property type="entry name" value="Ribonuclease Z/Hydroxyacylglutathione hydrolase-like"/>
    <property type="match status" value="1"/>
</dbReference>
<feature type="binding site" evidence="7">
    <location>
        <position position="111"/>
    </location>
    <ligand>
        <name>Zn(2+)</name>
        <dbReference type="ChEBI" id="CHEBI:29105"/>
        <label>1</label>
    </ligand>
</feature>
<evidence type="ECO:0000256" key="4">
    <source>
        <dbReference type="ARBA" id="ARBA00022723"/>
    </source>
</evidence>
<dbReference type="SUPFAM" id="SSF56281">
    <property type="entry name" value="Metallo-hydrolase/oxidoreductase"/>
    <property type="match status" value="1"/>
</dbReference>
<dbReference type="PIRSF" id="PIRSF005457">
    <property type="entry name" value="Glx"/>
    <property type="match status" value="1"/>
</dbReference>
<comment type="caution">
    <text evidence="9">The sequence shown here is derived from an EMBL/GenBank/DDBJ whole genome shotgun (WGS) entry which is preliminary data.</text>
</comment>
<comment type="catalytic activity">
    <reaction evidence="1 7">
        <text>an S-(2-hydroxyacyl)glutathione + H2O = a 2-hydroxy carboxylate + glutathione + H(+)</text>
        <dbReference type="Rhea" id="RHEA:21864"/>
        <dbReference type="ChEBI" id="CHEBI:15377"/>
        <dbReference type="ChEBI" id="CHEBI:15378"/>
        <dbReference type="ChEBI" id="CHEBI:57925"/>
        <dbReference type="ChEBI" id="CHEBI:58896"/>
        <dbReference type="ChEBI" id="CHEBI:71261"/>
        <dbReference type="EC" id="3.1.2.6"/>
    </reaction>
</comment>
<evidence type="ECO:0000256" key="2">
    <source>
        <dbReference type="ARBA" id="ARBA00004963"/>
    </source>
</evidence>
<sequence>MMNLTSIPALQDNYIWTLTDDEGKCLIVDPGEAQPVLEKMASNGWQPVAILLTHHHNDHTGGVKTLCEHFPQLEVYGPQETAAKGARTIVSEGDKVTVLGLTFEVIHTPGHTLGHISYYSSPYLFCGDTLFSGGCGRLFEGTAEQMYDSFQKLNQLPGETLVCCAHEYTLSNLKFAAAILPHDPQITAEYQKIKDLRAENGISLPTKLAHERTINLFLRTQDVDLQRALNVNVTDEPVWRSFAVLREKKDAF</sequence>
<dbReference type="SMART" id="SM00849">
    <property type="entry name" value="Lactamase_B"/>
    <property type="match status" value="1"/>
</dbReference>
<dbReference type="HAMAP" id="MF_01374">
    <property type="entry name" value="Glyoxalase_2"/>
    <property type="match status" value="1"/>
</dbReference>
<evidence type="ECO:0000256" key="6">
    <source>
        <dbReference type="ARBA" id="ARBA00022833"/>
    </source>
</evidence>
<organism evidence="9 10">
    <name type="scientific">[Curtobacterium] plantarum</name>
    <dbReference type="NCBI Taxonomy" id="221276"/>
    <lineage>
        <taxon>Bacteria</taxon>
        <taxon>Pseudomonadati</taxon>
        <taxon>Pseudomonadota</taxon>
        <taxon>Gammaproteobacteria</taxon>
        <taxon>Enterobacterales</taxon>
        <taxon>Erwiniaceae</taxon>
        <taxon>Pantoea</taxon>
    </lineage>
</organism>